<evidence type="ECO:0000313" key="1">
    <source>
        <dbReference type="EMBL" id="VFU30405.1"/>
    </source>
</evidence>
<proteinExistence type="predicted"/>
<sequence>MRKINSSSSMYDELTHQVGRTRLSLLEVSSICLTSMQKSQRQLWYWGYKIVEDLEAEVTTPLCIQ</sequence>
<gene>
    <name evidence="1" type="ORF">SVIM_LOCUS118036</name>
</gene>
<dbReference type="EMBL" id="CAADRP010000617">
    <property type="protein sequence ID" value="VFU30405.1"/>
    <property type="molecule type" value="Genomic_DNA"/>
</dbReference>
<name>A0A6N2KQV2_SALVM</name>
<accession>A0A6N2KQV2</accession>
<organism evidence="1">
    <name type="scientific">Salix viminalis</name>
    <name type="common">Common osier</name>
    <name type="synonym">Basket willow</name>
    <dbReference type="NCBI Taxonomy" id="40686"/>
    <lineage>
        <taxon>Eukaryota</taxon>
        <taxon>Viridiplantae</taxon>
        <taxon>Streptophyta</taxon>
        <taxon>Embryophyta</taxon>
        <taxon>Tracheophyta</taxon>
        <taxon>Spermatophyta</taxon>
        <taxon>Magnoliopsida</taxon>
        <taxon>eudicotyledons</taxon>
        <taxon>Gunneridae</taxon>
        <taxon>Pentapetalae</taxon>
        <taxon>rosids</taxon>
        <taxon>fabids</taxon>
        <taxon>Malpighiales</taxon>
        <taxon>Salicaceae</taxon>
        <taxon>Saliceae</taxon>
        <taxon>Salix</taxon>
    </lineage>
</organism>
<reference evidence="1" key="1">
    <citation type="submission" date="2019-03" db="EMBL/GenBank/DDBJ databases">
        <authorList>
            <person name="Mank J."/>
            <person name="Almeida P."/>
        </authorList>
    </citation>
    <scope>NUCLEOTIDE SEQUENCE</scope>
    <source>
        <strain evidence="1">78183</strain>
    </source>
</reference>
<dbReference type="AlphaFoldDB" id="A0A6N2KQV2"/>
<protein>
    <submittedName>
        <fullName evidence="1">Uncharacterized protein</fullName>
    </submittedName>
</protein>